<evidence type="ECO:0000256" key="1">
    <source>
        <dbReference type="SAM" id="Phobius"/>
    </source>
</evidence>
<gene>
    <name evidence="2" type="ORF">SPACI_054740</name>
</gene>
<keyword evidence="1" id="KW-0812">Transmembrane</keyword>
<evidence type="ECO:0000313" key="2">
    <source>
        <dbReference type="EMBL" id="XFO75355.1"/>
    </source>
</evidence>
<dbReference type="Proteomes" id="UP000216052">
    <property type="component" value="Chromosome"/>
</dbReference>
<feature type="transmembrane region" description="Helical" evidence="1">
    <location>
        <begin position="7"/>
        <end position="31"/>
    </location>
</feature>
<keyword evidence="3" id="KW-1185">Reference proteome</keyword>
<reference evidence="2" key="1">
    <citation type="submission" date="2024-05" db="EMBL/GenBank/DDBJ databases">
        <title>Isolation and characterization of Sporomusa carbonis sp. nov., a carboxydotrophic hydrogenogen in the genus of Sporomusa isolated from a charcoal burning pile.</title>
        <authorList>
            <person name="Boeer T."/>
            <person name="Rosenbaum F."/>
            <person name="Eysell L."/>
            <person name="Mueller V."/>
            <person name="Daniel R."/>
            <person name="Poehlein A."/>
        </authorList>
    </citation>
    <scope>NUCLEOTIDE SEQUENCE [LARGE SCALE GENOMIC DNA]</scope>
    <source>
        <strain evidence="2">DSM 3132</strain>
    </source>
</reference>
<dbReference type="RefSeq" id="WP_093793356.1">
    <property type="nucleotide sequence ID" value="NZ_CP155571.1"/>
</dbReference>
<keyword evidence="1" id="KW-0472">Membrane</keyword>
<protein>
    <submittedName>
        <fullName evidence="2">Uncharacterized protein</fullName>
    </submittedName>
</protein>
<accession>A0ABZ3JBE9</accession>
<evidence type="ECO:0000313" key="3">
    <source>
        <dbReference type="Proteomes" id="UP000216052"/>
    </source>
</evidence>
<organism evidence="2 3">
    <name type="scientific">Sporomusa acidovorans (strain ATCC 49682 / DSM 3132 / Mol)</name>
    <dbReference type="NCBI Taxonomy" id="1123286"/>
    <lineage>
        <taxon>Bacteria</taxon>
        <taxon>Bacillati</taxon>
        <taxon>Bacillota</taxon>
        <taxon>Negativicutes</taxon>
        <taxon>Selenomonadales</taxon>
        <taxon>Sporomusaceae</taxon>
        <taxon>Sporomusa</taxon>
    </lineage>
</organism>
<name>A0ABZ3JBE9_SPOA4</name>
<sequence length="143" mass="16060">MSIKAKIVSLLVVYLVVSGIIIGGAGIFILYQQTLHSTELTMHNQKLQLVGQVRDLLDSFEKSGKVYNMDNDFQSGDPSRIQSKIASYFGTSWGIDRLNFIDTAGKRIAIVPYEEKFIGDNLADRKFFLDTIKDRKSHISDAI</sequence>
<dbReference type="EMBL" id="CP155571">
    <property type="protein sequence ID" value="XFO75355.1"/>
    <property type="molecule type" value="Genomic_DNA"/>
</dbReference>
<keyword evidence="1" id="KW-1133">Transmembrane helix</keyword>
<proteinExistence type="predicted"/>